<accession>A0A923KIU3</accession>
<dbReference type="EMBL" id="JACNMF010000004">
    <property type="protein sequence ID" value="MBC3759204.1"/>
    <property type="molecule type" value="Genomic_DNA"/>
</dbReference>
<comment type="similarity">
    <text evidence="1">Belongs to the glycosyl hydrolase 16 family.</text>
</comment>
<dbReference type="InterPro" id="IPR000757">
    <property type="entry name" value="Beta-glucanase-like"/>
</dbReference>
<feature type="domain" description="GH16" evidence="7">
    <location>
        <begin position="25"/>
        <end position="310"/>
    </location>
</feature>
<dbReference type="InterPro" id="IPR000014">
    <property type="entry name" value="PAS"/>
</dbReference>
<dbReference type="Proteomes" id="UP000656244">
    <property type="component" value="Unassembled WGS sequence"/>
</dbReference>
<evidence type="ECO:0000256" key="4">
    <source>
        <dbReference type="ARBA" id="ARBA00022837"/>
    </source>
</evidence>
<evidence type="ECO:0000313" key="8">
    <source>
        <dbReference type="EMBL" id="MBC3759204.1"/>
    </source>
</evidence>
<evidence type="ECO:0000256" key="5">
    <source>
        <dbReference type="SAM" id="SignalP"/>
    </source>
</evidence>
<dbReference type="PANTHER" id="PTHR10963">
    <property type="entry name" value="GLYCOSYL HYDROLASE-RELATED"/>
    <property type="match status" value="1"/>
</dbReference>
<dbReference type="Pfam" id="PF03160">
    <property type="entry name" value="Calx-beta"/>
    <property type="match status" value="1"/>
</dbReference>
<evidence type="ECO:0000256" key="2">
    <source>
        <dbReference type="ARBA" id="ARBA00022729"/>
    </source>
</evidence>
<dbReference type="AlphaFoldDB" id="A0A923KIU3"/>
<protein>
    <submittedName>
        <fullName evidence="8">T9SS type A sorting domain-containing protein</fullName>
    </submittedName>
</protein>
<evidence type="ECO:0000259" key="7">
    <source>
        <dbReference type="PROSITE" id="PS51762"/>
    </source>
</evidence>
<dbReference type="GO" id="GO:0004553">
    <property type="term" value="F:hydrolase activity, hydrolyzing O-glycosyl compounds"/>
    <property type="evidence" value="ECO:0007669"/>
    <property type="project" value="InterPro"/>
</dbReference>
<dbReference type="NCBIfam" id="TIGR04183">
    <property type="entry name" value="Por_Secre_tail"/>
    <property type="match status" value="1"/>
</dbReference>
<dbReference type="Pfam" id="PF18962">
    <property type="entry name" value="Por_Secre_tail"/>
    <property type="match status" value="1"/>
</dbReference>
<keyword evidence="3" id="KW-0677">Repeat</keyword>
<dbReference type="PROSITE" id="PS51762">
    <property type="entry name" value="GH16_2"/>
    <property type="match status" value="1"/>
</dbReference>
<dbReference type="RefSeq" id="WP_186562831.1">
    <property type="nucleotide sequence ID" value="NZ_JACNMF010000004.1"/>
</dbReference>
<keyword evidence="9" id="KW-1185">Reference proteome</keyword>
<name>A0A923KIU3_9FLAO</name>
<dbReference type="InterPro" id="IPR013320">
    <property type="entry name" value="ConA-like_dom_sf"/>
</dbReference>
<evidence type="ECO:0000313" key="9">
    <source>
        <dbReference type="Proteomes" id="UP000656244"/>
    </source>
</evidence>
<feature type="domain" description="PAS" evidence="6">
    <location>
        <begin position="490"/>
        <end position="520"/>
    </location>
</feature>
<dbReference type="GO" id="GO:0016020">
    <property type="term" value="C:membrane"/>
    <property type="evidence" value="ECO:0007669"/>
    <property type="project" value="InterPro"/>
</dbReference>
<gene>
    <name evidence="8" type="ORF">H7U19_12355</name>
</gene>
<comment type="caution">
    <text evidence="8">The sequence shown here is derived from an EMBL/GenBank/DDBJ whole genome shotgun (WGS) entry which is preliminary data.</text>
</comment>
<keyword evidence="2 5" id="KW-0732">Signal</keyword>
<dbReference type="Gene3D" id="2.60.120.200">
    <property type="match status" value="1"/>
</dbReference>
<dbReference type="InterPro" id="IPR038081">
    <property type="entry name" value="CalX-like_sf"/>
</dbReference>
<evidence type="ECO:0000259" key="6">
    <source>
        <dbReference type="PROSITE" id="PS50112"/>
    </source>
</evidence>
<feature type="signal peptide" evidence="5">
    <location>
        <begin position="1"/>
        <end position="31"/>
    </location>
</feature>
<dbReference type="InterPro" id="IPR050546">
    <property type="entry name" value="Glycosyl_Hydrlase_16"/>
</dbReference>
<reference evidence="8" key="1">
    <citation type="submission" date="2020-08" db="EMBL/GenBank/DDBJ databases">
        <title>Hyunsoonleella sp. strain SJ7 genome sequencing and assembly.</title>
        <authorList>
            <person name="Kim I."/>
        </authorList>
    </citation>
    <scope>NUCLEOTIDE SEQUENCE</scope>
    <source>
        <strain evidence="8">SJ7</strain>
    </source>
</reference>
<dbReference type="SUPFAM" id="SSF141072">
    <property type="entry name" value="CalX-like"/>
    <property type="match status" value="1"/>
</dbReference>
<dbReference type="Pfam" id="PF00722">
    <property type="entry name" value="Glyco_hydro_16"/>
    <property type="match status" value="1"/>
</dbReference>
<dbReference type="SUPFAM" id="SSF49899">
    <property type="entry name" value="Concanavalin A-like lectins/glucanases"/>
    <property type="match status" value="1"/>
</dbReference>
<evidence type="ECO:0000256" key="3">
    <source>
        <dbReference type="ARBA" id="ARBA00022737"/>
    </source>
</evidence>
<dbReference type="InterPro" id="IPR026444">
    <property type="entry name" value="Secre_tail"/>
</dbReference>
<evidence type="ECO:0000256" key="1">
    <source>
        <dbReference type="ARBA" id="ARBA00006865"/>
    </source>
</evidence>
<feature type="chain" id="PRO_5038057038" evidence="5">
    <location>
        <begin position="32"/>
        <end position="738"/>
    </location>
</feature>
<dbReference type="InterPro" id="IPR003644">
    <property type="entry name" value="Calx_beta"/>
</dbReference>
<dbReference type="PANTHER" id="PTHR10963:SF55">
    <property type="entry name" value="GLYCOSIDE HYDROLASE FAMILY 16 PROTEIN"/>
    <property type="match status" value="1"/>
</dbReference>
<dbReference type="Gene3D" id="2.60.40.2030">
    <property type="match status" value="1"/>
</dbReference>
<keyword evidence="4" id="KW-0106">Calcium</keyword>
<proteinExistence type="inferred from homology"/>
<organism evidence="8 9">
    <name type="scientific">Hyunsoonleella aquatilis</name>
    <dbReference type="NCBI Taxonomy" id="2762758"/>
    <lineage>
        <taxon>Bacteria</taxon>
        <taxon>Pseudomonadati</taxon>
        <taxon>Bacteroidota</taxon>
        <taxon>Flavobacteriia</taxon>
        <taxon>Flavobacteriales</taxon>
        <taxon>Flavobacteriaceae</taxon>
    </lineage>
</organism>
<dbReference type="GO" id="GO:0005975">
    <property type="term" value="P:carbohydrate metabolic process"/>
    <property type="evidence" value="ECO:0007669"/>
    <property type="project" value="InterPro"/>
</dbReference>
<dbReference type="GO" id="GO:0007154">
    <property type="term" value="P:cell communication"/>
    <property type="evidence" value="ECO:0007669"/>
    <property type="project" value="InterPro"/>
</dbReference>
<sequence length="738" mass="79951">MGKNKSTSNFKNLVFTLAIVLVLNNSLTAQVYPFSDPSNTGGWVLNAGMSDEFEALVLDETKWLIQGKNGEYQSNFVGRPPSQFSTDNVRLEDGKLKIQTRWEPDYPFSPTTHPETGEAYENITTAAVITKQVFKFGYMETKCKAANAPVTSSFWTTNATTVATSERSELDMFEMFGGHKTNASWRKRLKFNIISWAPDNPYYLPDGNGPVHTRNIQADNETASGFHVYGFEWTPDYIKVYIDGVLHPQGTITKAELTQNGEDSDRWVTDVPYHIWFDSETFPWLGLPEAADLPADYEIEYLRVWQTNQISVQATADAAEPSTNGAFKVSLPNGTLATQDITVNYNVTGTATADTDYNALSGSVTILNGNNSASIPVNVIGDNDLEGDESVIVTLTSTSSGVVNTTPAEITIADTATILTAGDIAIVGWKAEGNNGGAVAFMLLKDIVSGTKMSFSNRSWKGTQDGWTGDFGIDDVWTWTAGASHAIGDIFILDSDGQVKQVSADVESAVGTTSHDVAGKIVSSDDDADFDLSSSGDSVLIYQVYGTFSEPTDPNASNWITGINLNGGWGTGGGNVFCALPTALSNGNNANTVGTDQNYGVYKEKLMGSVGTLRSTINNSSNWVFNEDTNYRLWSHSETVSGDFGDIGISGTLTANDEFHKPLMIYPNPVRQSSSKIITISSPNTSQISVYNISGVKVIEQKKETESLELPLGNLAPGVYFMTLGSNTNMTTKKIIIE</sequence>
<dbReference type="PROSITE" id="PS50112">
    <property type="entry name" value="PAS"/>
    <property type="match status" value="1"/>
</dbReference>